<dbReference type="EMBL" id="UGOD01000001">
    <property type="protein sequence ID" value="STX51277.1"/>
    <property type="molecule type" value="Genomic_DNA"/>
</dbReference>
<evidence type="ECO:0000256" key="5">
    <source>
        <dbReference type="ARBA" id="ARBA00022481"/>
    </source>
</evidence>
<evidence type="ECO:0000256" key="8">
    <source>
        <dbReference type="ARBA" id="ARBA00022989"/>
    </source>
</evidence>
<dbReference type="InterPro" id="IPR051621">
    <property type="entry name" value="T2SS_protein_J"/>
</dbReference>
<evidence type="ECO:0000256" key="10">
    <source>
        <dbReference type="SAM" id="Phobius"/>
    </source>
</evidence>
<gene>
    <name evidence="11" type="primary">xcpW</name>
    <name evidence="11" type="ORF">NCTC13316_01372</name>
</gene>
<dbReference type="NCBIfam" id="TIGR02532">
    <property type="entry name" value="IV_pilin_GFxxxE"/>
    <property type="match status" value="1"/>
</dbReference>
<evidence type="ECO:0000313" key="11">
    <source>
        <dbReference type="EMBL" id="STX51277.1"/>
    </source>
</evidence>
<keyword evidence="8 10" id="KW-1133">Transmembrane helix</keyword>
<dbReference type="NCBIfam" id="TIGR01711">
    <property type="entry name" value="gspJ"/>
    <property type="match status" value="1"/>
</dbReference>
<dbReference type="PANTHER" id="PTHR39583">
    <property type="entry name" value="TYPE II SECRETION SYSTEM PROTEIN J-RELATED"/>
    <property type="match status" value="1"/>
</dbReference>
<dbReference type="Gene3D" id="3.10.610.10">
    <property type="entry name" value="GSPII I/J protein-like"/>
    <property type="match status" value="1"/>
</dbReference>
<dbReference type="RefSeq" id="WP_115330924.1">
    <property type="nucleotide sequence ID" value="NZ_CAAAHP010000001.1"/>
</dbReference>
<dbReference type="Proteomes" id="UP000254794">
    <property type="component" value="Unassembled WGS sequence"/>
</dbReference>
<keyword evidence="4" id="KW-1003">Cell membrane</keyword>
<evidence type="ECO:0000256" key="4">
    <source>
        <dbReference type="ARBA" id="ARBA00022475"/>
    </source>
</evidence>
<name>A0A378JJN9_9GAMM</name>
<evidence type="ECO:0000256" key="9">
    <source>
        <dbReference type="ARBA" id="ARBA00023136"/>
    </source>
</evidence>
<evidence type="ECO:0000313" key="12">
    <source>
        <dbReference type="Proteomes" id="UP000254794"/>
    </source>
</evidence>
<dbReference type="PROSITE" id="PS00409">
    <property type="entry name" value="PROKAR_NTER_METHYL"/>
    <property type="match status" value="1"/>
</dbReference>
<feature type="transmembrane region" description="Helical" evidence="10">
    <location>
        <begin position="55"/>
        <end position="77"/>
    </location>
</feature>
<dbReference type="GO" id="GO:0015628">
    <property type="term" value="P:protein secretion by the type II secretion system"/>
    <property type="evidence" value="ECO:0007669"/>
    <property type="project" value="InterPro"/>
</dbReference>
<evidence type="ECO:0000256" key="2">
    <source>
        <dbReference type="ARBA" id="ARBA00011084"/>
    </source>
</evidence>
<dbReference type="Pfam" id="PF11612">
    <property type="entry name" value="T2SSJ"/>
    <property type="match status" value="1"/>
</dbReference>
<dbReference type="GO" id="GO:0005886">
    <property type="term" value="C:plasma membrane"/>
    <property type="evidence" value="ECO:0007669"/>
    <property type="project" value="UniProtKB-SubCell"/>
</dbReference>
<keyword evidence="9 10" id="KW-0472">Membrane</keyword>
<sequence>MNKNNPIVLTAKLPNNFKLRDKINCNSSSIYIHERLISPTKLQKKLTGGFTLLEILIAIAVFAILATLTSSALYYAFNTRARVTEQADRFTNLQLAISLLERDSLQIINRPVRGNEMHLFPAFIGQASYSEFTRGGHANPNSTEKRSTLLRVGLLCKENQLIRRTWPSLDPANKDKYEDRVLLDNLNKCQFAYLNKSLQILPSWNVGTGELEQVEPLPKAIQLTLILNQRDKLSLLLPIPKAQYAG</sequence>
<dbReference type="InterPro" id="IPR045584">
    <property type="entry name" value="Pilin-like"/>
</dbReference>
<evidence type="ECO:0000256" key="6">
    <source>
        <dbReference type="ARBA" id="ARBA00022519"/>
    </source>
</evidence>
<dbReference type="PANTHER" id="PTHR39583:SF2">
    <property type="entry name" value="TYPE II SECRETION SYSTEM PROTEIN J"/>
    <property type="match status" value="1"/>
</dbReference>
<evidence type="ECO:0000256" key="7">
    <source>
        <dbReference type="ARBA" id="ARBA00022692"/>
    </source>
</evidence>
<dbReference type="GO" id="GO:0015627">
    <property type="term" value="C:type II protein secretion system complex"/>
    <property type="evidence" value="ECO:0007669"/>
    <property type="project" value="InterPro"/>
</dbReference>
<evidence type="ECO:0000256" key="3">
    <source>
        <dbReference type="ARBA" id="ARBA00021539"/>
    </source>
</evidence>
<organism evidence="11 12">
    <name type="scientific">Legionella busanensis</name>
    <dbReference type="NCBI Taxonomy" id="190655"/>
    <lineage>
        <taxon>Bacteria</taxon>
        <taxon>Pseudomonadati</taxon>
        <taxon>Pseudomonadota</taxon>
        <taxon>Gammaproteobacteria</taxon>
        <taxon>Legionellales</taxon>
        <taxon>Legionellaceae</taxon>
        <taxon>Legionella</taxon>
    </lineage>
</organism>
<keyword evidence="12" id="KW-1185">Reference proteome</keyword>
<protein>
    <recommendedName>
        <fullName evidence="3">Type II secretion system protein J</fullName>
    </recommendedName>
</protein>
<accession>A0A378JJN9</accession>
<dbReference type="SUPFAM" id="SSF54523">
    <property type="entry name" value="Pili subunits"/>
    <property type="match status" value="1"/>
</dbReference>
<reference evidence="11 12" key="1">
    <citation type="submission" date="2018-06" db="EMBL/GenBank/DDBJ databases">
        <authorList>
            <consortium name="Pathogen Informatics"/>
            <person name="Doyle S."/>
        </authorList>
    </citation>
    <scope>NUCLEOTIDE SEQUENCE [LARGE SCALE GENOMIC DNA]</scope>
    <source>
        <strain evidence="11 12">NCTC13316</strain>
    </source>
</reference>
<dbReference type="AlphaFoldDB" id="A0A378JJN9"/>
<proteinExistence type="inferred from homology"/>
<comment type="subcellular location">
    <subcellularLocation>
        <location evidence="1">Cell inner membrane</location>
        <topology evidence="1">Single-pass membrane protein</topology>
    </subcellularLocation>
</comment>
<keyword evidence="5" id="KW-0488">Methylation</keyword>
<dbReference type="InterPro" id="IPR012902">
    <property type="entry name" value="N_methyl_site"/>
</dbReference>
<keyword evidence="6" id="KW-0997">Cell inner membrane</keyword>
<dbReference type="OrthoDB" id="9794345at2"/>
<comment type="similarity">
    <text evidence="2">Belongs to the GSP J family.</text>
</comment>
<evidence type="ECO:0000256" key="1">
    <source>
        <dbReference type="ARBA" id="ARBA00004377"/>
    </source>
</evidence>
<keyword evidence="7 10" id="KW-0812">Transmembrane</keyword>
<dbReference type="Pfam" id="PF07963">
    <property type="entry name" value="N_methyl"/>
    <property type="match status" value="1"/>
</dbReference>
<dbReference type="InterPro" id="IPR010055">
    <property type="entry name" value="T2SS_protein-GspJ"/>
</dbReference>